<accession>A0ABV2RG98</accession>
<dbReference type="Gene3D" id="2.60.120.1440">
    <property type="match status" value="1"/>
</dbReference>
<evidence type="ECO:0000313" key="3">
    <source>
        <dbReference type="EMBL" id="MET4685278.1"/>
    </source>
</evidence>
<keyword evidence="1" id="KW-0472">Membrane</keyword>
<evidence type="ECO:0000256" key="1">
    <source>
        <dbReference type="SAM" id="Phobius"/>
    </source>
</evidence>
<keyword evidence="1 3" id="KW-0812">Transmembrane</keyword>
<proteinExistence type="predicted"/>
<protein>
    <submittedName>
        <fullName evidence="3">Transmembrane sensor</fullName>
    </submittedName>
</protein>
<name>A0ABV2RG98_9CAUL</name>
<evidence type="ECO:0000259" key="2">
    <source>
        <dbReference type="Pfam" id="PF04773"/>
    </source>
</evidence>
<sequence length="327" mass="35238">MPARRRVSARDDRAAALWADARRDAGWNAEKAAELTSWLKDHPERAELLRRHEALLDDAALVWATQRVAARSQTPRGFGAFRRGRLFQPVMAAGLAAVAGVVVLAGVGLAPRGDRLVGKRGETQPIALADGSAVRLNGLSEVQVELGESERRLRLKGEGFFEVAPDKTRPFSVEVDGVRVTAVGTRFNVDQRPKADGAAIEVVVFEGAVDVRSNRGISMRVRAGERAVVSRGVIQRAVLAHPEVETDVPSWAKGWLEFNDATLVSVVEDLERASGVRVELADPAVARVLVSGRLASDQPENALAAMVGVHGLTLTRKGTDQFVISKS</sequence>
<dbReference type="PANTHER" id="PTHR30273">
    <property type="entry name" value="PERIPLASMIC SIGNAL SENSOR AND SIGMA FACTOR ACTIVATOR FECR-RELATED"/>
    <property type="match status" value="1"/>
</dbReference>
<dbReference type="InterPro" id="IPR012373">
    <property type="entry name" value="Ferrdict_sens_TM"/>
</dbReference>
<keyword evidence="1" id="KW-1133">Transmembrane helix</keyword>
<reference evidence="3 4" key="1">
    <citation type="submission" date="2024-06" db="EMBL/GenBank/DDBJ databases">
        <title>Sorghum-associated microbial communities from plants grown in Nebraska, USA.</title>
        <authorList>
            <person name="Schachtman D."/>
        </authorList>
    </citation>
    <scope>NUCLEOTIDE SEQUENCE [LARGE SCALE GENOMIC DNA]</scope>
    <source>
        <strain evidence="3 4">2814</strain>
    </source>
</reference>
<dbReference type="EMBL" id="JBEPTF010000005">
    <property type="protein sequence ID" value="MET4685278.1"/>
    <property type="molecule type" value="Genomic_DNA"/>
</dbReference>
<dbReference type="PANTHER" id="PTHR30273:SF2">
    <property type="entry name" value="PROTEIN FECR"/>
    <property type="match status" value="1"/>
</dbReference>
<dbReference type="Gene3D" id="3.55.50.30">
    <property type="match status" value="1"/>
</dbReference>
<dbReference type="Proteomes" id="UP001549313">
    <property type="component" value="Unassembled WGS sequence"/>
</dbReference>
<dbReference type="Pfam" id="PF04773">
    <property type="entry name" value="FecR"/>
    <property type="match status" value="1"/>
</dbReference>
<gene>
    <name evidence="3" type="ORF">ABIE19_003229</name>
</gene>
<feature type="domain" description="FecR protein" evidence="2">
    <location>
        <begin position="119"/>
        <end position="209"/>
    </location>
</feature>
<feature type="transmembrane region" description="Helical" evidence="1">
    <location>
        <begin position="90"/>
        <end position="110"/>
    </location>
</feature>
<keyword evidence="4" id="KW-1185">Reference proteome</keyword>
<dbReference type="PIRSF" id="PIRSF018266">
    <property type="entry name" value="FecR"/>
    <property type="match status" value="1"/>
</dbReference>
<comment type="caution">
    <text evidence="3">The sequence shown here is derived from an EMBL/GenBank/DDBJ whole genome shotgun (WGS) entry which is preliminary data.</text>
</comment>
<dbReference type="InterPro" id="IPR006860">
    <property type="entry name" value="FecR"/>
</dbReference>
<evidence type="ECO:0000313" key="4">
    <source>
        <dbReference type="Proteomes" id="UP001549313"/>
    </source>
</evidence>
<organism evidence="3 4">
    <name type="scientific">Brevundimonas faecalis</name>
    <dbReference type="NCBI Taxonomy" id="947378"/>
    <lineage>
        <taxon>Bacteria</taxon>
        <taxon>Pseudomonadati</taxon>
        <taxon>Pseudomonadota</taxon>
        <taxon>Alphaproteobacteria</taxon>
        <taxon>Caulobacterales</taxon>
        <taxon>Caulobacteraceae</taxon>
        <taxon>Brevundimonas</taxon>
    </lineage>
</organism>